<evidence type="ECO:0000313" key="2">
    <source>
        <dbReference type="Proteomes" id="UP000800097"/>
    </source>
</evidence>
<dbReference type="Proteomes" id="UP000800097">
    <property type="component" value="Unassembled WGS sequence"/>
</dbReference>
<name>A0A6A6JTP5_WESOR</name>
<dbReference type="RefSeq" id="XP_033657539.1">
    <property type="nucleotide sequence ID" value="XM_033792945.1"/>
</dbReference>
<dbReference type="EMBL" id="ML986485">
    <property type="protein sequence ID" value="KAF2280000.1"/>
    <property type="molecule type" value="Genomic_DNA"/>
</dbReference>
<dbReference type="GeneID" id="54546120"/>
<evidence type="ECO:0000313" key="1">
    <source>
        <dbReference type="EMBL" id="KAF2280000.1"/>
    </source>
</evidence>
<gene>
    <name evidence="1" type="ORF">EI97DRAFT_107571</name>
</gene>
<keyword evidence="2" id="KW-1185">Reference proteome</keyword>
<proteinExistence type="predicted"/>
<accession>A0A6A6JTP5</accession>
<dbReference type="AlphaFoldDB" id="A0A6A6JTP5"/>
<protein>
    <submittedName>
        <fullName evidence="1">Uncharacterized protein</fullName>
    </submittedName>
</protein>
<sequence>MDNVKRERRVLQRQSRYRTVAIKRSRGTSPTRHNFSNPKLIKSFQIISNAPLLPHIRFHVRVHLIAAKAVSERIGCENTCWYIVQVKDSSTPYRLLKKVIAPWHPTPLLPRPCPSIFSAVFASSSFPPRMLNPCQGLVGFPSIQCNTPTQHCLPSSLPLQTKPRLHHELRISLPFCAFIGPPLIPPVEKDFT</sequence>
<reference evidence="1" key="1">
    <citation type="journal article" date="2020" name="Stud. Mycol.">
        <title>101 Dothideomycetes genomes: a test case for predicting lifestyles and emergence of pathogens.</title>
        <authorList>
            <person name="Haridas S."/>
            <person name="Albert R."/>
            <person name="Binder M."/>
            <person name="Bloem J."/>
            <person name="Labutti K."/>
            <person name="Salamov A."/>
            <person name="Andreopoulos B."/>
            <person name="Baker S."/>
            <person name="Barry K."/>
            <person name="Bills G."/>
            <person name="Bluhm B."/>
            <person name="Cannon C."/>
            <person name="Castanera R."/>
            <person name="Culley D."/>
            <person name="Daum C."/>
            <person name="Ezra D."/>
            <person name="Gonzalez J."/>
            <person name="Henrissat B."/>
            <person name="Kuo A."/>
            <person name="Liang C."/>
            <person name="Lipzen A."/>
            <person name="Lutzoni F."/>
            <person name="Magnuson J."/>
            <person name="Mondo S."/>
            <person name="Nolan M."/>
            <person name="Ohm R."/>
            <person name="Pangilinan J."/>
            <person name="Park H.-J."/>
            <person name="Ramirez L."/>
            <person name="Alfaro M."/>
            <person name="Sun H."/>
            <person name="Tritt A."/>
            <person name="Yoshinaga Y."/>
            <person name="Zwiers L.-H."/>
            <person name="Turgeon B."/>
            <person name="Goodwin S."/>
            <person name="Spatafora J."/>
            <person name="Crous P."/>
            <person name="Grigoriev I."/>
        </authorList>
    </citation>
    <scope>NUCLEOTIDE SEQUENCE</scope>
    <source>
        <strain evidence="1">CBS 379.55</strain>
    </source>
</reference>
<organism evidence="1 2">
    <name type="scientific">Westerdykella ornata</name>
    <dbReference type="NCBI Taxonomy" id="318751"/>
    <lineage>
        <taxon>Eukaryota</taxon>
        <taxon>Fungi</taxon>
        <taxon>Dikarya</taxon>
        <taxon>Ascomycota</taxon>
        <taxon>Pezizomycotina</taxon>
        <taxon>Dothideomycetes</taxon>
        <taxon>Pleosporomycetidae</taxon>
        <taxon>Pleosporales</taxon>
        <taxon>Sporormiaceae</taxon>
        <taxon>Westerdykella</taxon>
    </lineage>
</organism>